<evidence type="ECO:0000256" key="1">
    <source>
        <dbReference type="ARBA" id="ARBA00004141"/>
    </source>
</evidence>
<evidence type="ECO:0000256" key="6">
    <source>
        <dbReference type="ARBA" id="ARBA00022692"/>
    </source>
</evidence>
<dbReference type="GO" id="GO:0016020">
    <property type="term" value="C:membrane"/>
    <property type="evidence" value="ECO:0007669"/>
    <property type="project" value="UniProtKB-SubCell"/>
</dbReference>
<feature type="domain" description="Glutaredoxin" evidence="11">
    <location>
        <begin position="79"/>
        <end position="145"/>
    </location>
</feature>
<keyword evidence="7" id="KW-1133">Transmembrane helix</keyword>
<dbReference type="GO" id="GO:0005737">
    <property type="term" value="C:cytoplasm"/>
    <property type="evidence" value="ECO:0007669"/>
    <property type="project" value="UniProtKB-SubCell"/>
</dbReference>
<dbReference type="Pfam" id="PF00462">
    <property type="entry name" value="Glutaredoxin"/>
    <property type="match status" value="1"/>
</dbReference>
<sequence>MQQAIPYRSWQPLITPTNANTTHFTISPHTLVTFSTVSTTELSLKDDIGSEPNNNIHNSDNPFFVSSKMVPNMVLENAIIVFARRGCCMSHVVKRLLLGLGVNPAVHEVEESDEVGVVRELEAIVGANHGGNKMQFPAVFIGGKLFGGLDKSNPSSPLPPSPPPPPSSPNQKSTPSPPLSPSPLPPPSSTTTASATGSSEKNPNYSLLHRPLSLHHHHHLPPLQTKNLLHRPLSLHHHCHLPPPSSTTIASTTVVGGYRVRMTIVDNNTVHCFYPDFEVTQKSLLQVLPTTIGVFAGWVFMIFPDKRNGIGYPLNSNLVLGLGIWK</sequence>
<evidence type="ECO:0000256" key="5">
    <source>
        <dbReference type="ARBA" id="ARBA00022490"/>
    </source>
</evidence>
<dbReference type="PROSITE" id="PS51354">
    <property type="entry name" value="GLUTAREDOXIN_2"/>
    <property type="match status" value="1"/>
</dbReference>
<dbReference type="AlphaFoldDB" id="A0A445HPI1"/>
<evidence type="ECO:0000256" key="8">
    <source>
        <dbReference type="ARBA" id="ARBA00023136"/>
    </source>
</evidence>
<feature type="compositionally biased region" description="Low complexity" evidence="10">
    <location>
        <begin position="189"/>
        <end position="199"/>
    </location>
</feature>
<accession>A0A445HPI1</accession>
<comment type="similarity">
    <text evidence="4">Belongs to the plant DMP1 protein family.</text>
</comment>
<dbReference type="InterPro" id="IPR036249">
    <property type="entry name" value="Thioredoxin-like_sf"/>
</dbReference>
<gene>
    <name evidence="12" type="ORF">D0Y65_034080</name>
</gene>
<feature type="compositionally biased region" description="Pro residues" evidence="10">
    <location>
        <begin position="175"/>
        <end position="188"/>
    </location>
</feature>
<feature type="region of interest" description="Disordered" evidence="10">
    <location>
        <begin position="150"/>
        <end position="206"/>
    </location>
</feature>
<evidence type="ECO:0000259" key="11">
    <source>
        <dbReference type="Pfam" id="PF00462"/>
    </source>
</evidence>
<comment type="caution">
    <text evidence="12">The sequence shown here is derived from an EMBL/GenBank/DDBJ whole genome shotgun (WGS) entry which is preliminary data.</text>
</comment>
<dbReference type="Gene3D" id="3.40.30.10">
    <property type="entry name" value="Glutaredoxin"/>
    <property type="match status" value="1"/>
</dbReference>
<evidence type="ECO:0000256" key="2">
    <source>
        <dbReference type="ARBA" id="ARBA00004496"/>
    </source>
</evidence>
<protein>
    <submittedName>
        <fullName evidence="12">Glutaredoxin-C9</fullName>
    </submittedName>
</protein>
<name>A0A445HPI1_GLYSO</name>
<comment type="subcellular location">
    <subcellularLocation>
        <location evidence="2">Cytoplasm</location>
    </subcellularLocation>
    <subcellularLocation>
        <location evidence="1">Membrane</location>
        <topology evidence="1">Multi-pass membrane protein</topology>
    </subcellularLocation>
</comment>
<keyword evidence="6" id="KW-0812">Transmembrane</keyword>
<proteinExistence type="inferred from homology"/>
<keyword evidence="5" id="KW-0963">Cytoplasm</keyword>
<dbReference type="SUPFAM" id="SSF52833">
    <property type="entry name" value="Thioredoxin-like"/>
    <property type="match status" value="1"/>
</dbReference>
<evidence type="ECO:0000256" key="7">
    <source>
        <dbReference type="ARBA" id="ARBA00022989"/>
    </source>
</evidence>
<dbReference type="PANTHER" id="PTHR10168">
    <property type="entry name" value="GLUTAREDOXIN"/>
    <property type="match status" value="1"/>
</dbReference>
<evidence type="ECO:0000256" key="4">
    <source>
        <dbReference type="ARBA" id="ARBA00008707"/>
    </source>
</evidence>
<evidence type="ECO:0000313" key="12">
    <source>
        <dbReference type="EMBL" id="RZB75474.1"/>
    </source>
</evidence>
<evidence type="ECO:0000256" key="9">
    <source>
        <dbReference type="ARBA" id="ARBA00023284"/>
    </source>
</evidence>
<dbReference type="EMBL" id="QZWG01000012">
    <property type="protein sequence ID" value="RZB75474.1"/>
    <property type="molecule type" value="Genomic_DNA"/>
</dbReference>
<organism evidence="12 13">
    <name type="scientific">Glycine soja</name>
    <name type="common">Wild soybean</name>
    <dbReference type="NCBI Taxonomy" id="3848"/>
    <lineage>
        <taxon>Eukaryota</taxon>
        <taxon>Viridiplantae</taxon>
        <taxon>Streptophyta</taxon>
        <taxon>Embryophyta</taxon>
        <taxon>Tracheophyta</taxon>
        <taxon>Spermatophyta</taxon>
        <taxon>Magnoliopsida</taxon>
        <taxon>eudicotyledons</taxon>
        <taxon>Gunneridae</taxon>
        <taxon>Pentapetalae</taxon>
        <taxon>rosids</taxon>
        <taxon>fabids</taxon>
        <taxon>Fabales</taxon>
        <taxon>Fabaceae</taxon>
        <taxon>Papilionoideae</taxon>
        <taxon>50 kb inversion clade</taxon>
        <taxon>NPAAA clade</taxon>
        <taxon>indigoferoid/millettioid clade</taxon>
        <taxon>Phaseoleae</taxon>
        <taxon>Glycine</taxon>
        <taxon>Glycine subgen. Soja</taxon>
    </lineage>
</organism>
<evidence type="ECO:0000313" key="13">
    <source>
        <dbReference type="Proteomes" id="UP000289340"/>
    </source>
</evidence>
<keyword evidence="8" id="KW-0472">Membrane</keyword>
<dbReference type="InterPro" id="IPR002109">
    <property type="entry name" value="Glutaredoxin"/>
</dbReference>
<evidence type="ECO:0000256" key="3">
    <source>
        <dbReference type="ARBA" id="ARBA00007568"/>
    </source>
</evidence>
<dbReference type="InterPro" id="IPR007770">
    <property type="entry name" value="DMP"/>
</dbReference>
<feature type="compositionally biased region" description="Pro residues" evidence="10">
    <location>
        <begin position="156"/>
        <end position="168"/>
    </location>
</feature>
<reference evidence="12 13" key="1">
    <citation type="submission" date="2018-09" db="EMBL/GenBank/DDBJ databases">
        <title>A high-quality reference genome of wild soybean provides a powerful tool to mine soybean genomes.</title>
        <authorList>
            <person name="Xie M."/>
            <person name="Chung C.Y.L."/>
            <person name="Li M.-W."/>
            <person name="Wong F.-L."/>
            <person name="Chan T.-F."/>
            <person name="Lam H.-M."/>
        </authorList>
    </citation>
    <scope>NUCLEOTIDE SEQUENCE [LARGE SCALE GENOMIC DNA]</scope>
    <source>
        <strain evidence="13">cv. W05</strain>
        <tissue evidence="12">Hypocotyl of etiolated seedlings</tissue>
    </source>
</reference>
<dbReference type="Proteomes" id="UP000289340">
    <property type="component" value="Chromosome 12"/>
</dbReference>
<keyword evidence="13" id="KW-1185">Reference proteome</keyword>
<evidence type="ECO:0000256" key="10">
    <source>
        <dbReference type="SAM" id="MobiDB-lite"/>
    </source>
</evidence>
<keyword evidence="9" id="KW-0676">Redox-active center</keyword>
<dbReference type="Pfam" id="PF05078">
    <property type="entry name" value="DUF679"/>
    <property type="match status" value="1"/>
</dbReference>
<dbReference type="InterPro" id="IPR011905">
    <property type="entry name" value="GlrX-like_pln_2"/>
</dbReference>
<comment type="similarity">
    <text evidence="3">Belongs to the glutaredoxin family. CC-type subfamily.</text>
</comment>